<evidence type="ECO:0000256" key="2">
    <source>
        <dbReference type="ARBA" id="ARBA00007324"/>
    </source>
</evidence>
<keyword evidence="12" id="KW-1185">Reference proteome</keyword>
<dbReference type="PANTHER" id="PTHR13085">
    <property type="entry name" value="MICROSOMAL SIGNAL PEPTIDASE 25 KDA SUBUNIT"/>
    <property type="match status" value="1"/>
</dbReference>
<evidence type="ECO:0000256" key="6">
    <source>
        <dbReference type="ARBA" id="ARBA00022989"/>
    </source>
</evidence>
<protein>
    <recommendedName>
        <fullName evidence="3">Signal peptidase complex subunit 2</fullName>
    </recommendedName>
</protein>
<dbReference type="GO" id="GO:0005787">
    <property type="term" value="C:signal peptidase complex"/>
    <property type="evidence" value="ECO:0007669"/>
    <property type="project" value="InterPro"/>
</dbReference>
<comment type="similarity">
    <text evidence="2">Belongs to the SPCS2 family.</text>
</comment>
<keyword evidence="5" id="KW-0256">Endoplasmic reticulum</keyword>
<keyword evidence="4 10" id="KW-0812">Transmembrane</keyword>
<evidence type="ECO:0000256" key="10">
    <source>
        <dbReference type="SAM" id="Phobius"/>
    </source>
</evidence>
<dbReference type="PANTHER" id="PTHR13085:SF0">
    <property type="entry name" value="SIGNAL PEPTIDASE COMPLEX SUBUNIT 2"/>
    <property type="match status" value="1"/>
</dbReference>
<organism evidence="11 12">
    <name type="scientific">Cyphellophora attinorum</name>
    <dbReference type="NCBI Taxonomy" id="1664694"/>
    <lineage>
        <taxon>Eukaryota</taxon>
        <taxon>Fungi</taxon>
        <taxon>Dikarya</taxon>
        <taxon>Ascomycota</taxon>
        <taxon>Pezizomycotina</taxon>
        <taxon>Eurotiomycetes</taxon>
        <taxon>Chaetothyriomycetidae</taxon>
        <taxon>Chaetothyriales</taxon>
        <taxon>Cyphellophoraceae</taxon>
        <taxon>Cyphellophora</taxon>
    </lineage>
</organism>
<evidence type="ECO:0000256" key="4">
    <source>
        <dbReference type="ARBA" id="ARBA00022692"/>
    </source>
</evidence>
<evidence type="ECO:0000256" key="8">
    <source>
        <dbReference type="ARBA" id="ARBA00045608"/>
    </source>
</evidence>
<evidence type="ECO:0000313" key="11">
    <source>
        <dbReference type="EMBL" id="KPI45090.1"/>
    </source>
</evidence>
<dbReference type="AlphaFoldDB" id="A0A0N1HH09"/>
<dbReference type="Pfam" id="PF06703">
    <property type="entry name" value="SPC25"/>
    <property type="match status" value="1"/>
</dbReference>
<evidence type="ECO:0000256" key="1">
    <source>
        <dbReference type="ARBA" id="ARBA00004477"/>
    </source>
</evidence>
<gene>
    <name evidence="11" type="ORF">AB675_2322</name>
</gene>
<reference evidence="11 12" key="1">
    <citation type="submission" date="2015-06" db="EMBL/GenBank/DDBJ databases">
        <title>Draft genome of the ant-associated black yeast Phialophora attae CBS 131958.</title>
        <authorList>
            <person name="Moreno L.F."/>
            <person name="Stielow B.J."/>
            <person name="de Hoog S."/>
            <person name="Vicente V.A."/>
            <person name="Weiss V.A."/>
            <person name="de Vries M."/>
            <person name="Cruz L.M."/>
            <person name="Souza E.M."/>
        </authorList>
    </citation>
    <scope>NUCLEOTIDE SEQUENCE [LARGE SCALE GENOMIC DNA]</scope>
    <source>
        <strain evidence="11 12">CBS 131958</strain>
    </source>
</reference>
<feature type="transmembrane region" description="Helical" evidence="10">
    <location>
        <begin position="47"/>
        <end position="65"/>
    </location>
</feature>
<evidence type="ECO:0000256" key="5">
    <source>
        <dbReference type="ARBA" id="ARBA00022824"/>
    </source>
</evidence>
<dbReference type="GO" id="GO:0045047">
    <property type="term" value="P:protein targeting to ER"/>
    <property type="evidence" value="ECO:0007669"/>
    <property type="project" value="TreeGrafter"/>
</dbReference>
<dbReference type="InterPro" id="IPR009582">
    <property type="entry name" value="Spc2/SPCS2"/>
</dbReference>
<keyword evidence="7 10" id="KW-0472">Membrane</keyword>
<comment type="caution">
    <text evidence="11">The sequence shown here is derived from an EMBL/GenBank/DDBJ whole genome shotgun (WGS) entry which is preliminary data.</text>
</comment>
<feature type="region of interest" description="Disordered" evidence="9">
    <location>
        <begin position="199"/>
        <end position="243"/>
    </location>
</feature>
<evidence type="ECO:0000256" key="3">
    <source>
        <dbReference type="ARBA" id="ARBA00017057"/>
    </source>
</evidence>
<dbReference type="OrthoDB" id="29558at2759"/>
<dbReference type="VEuPathDB" id="FungiDB:AB675_2322"/>
<dbReference type="RefSeq" id="XP_018005053.1">
    <property type="nucleotide sequence ID" value="XM_018142285.1"/>
</dbReference>
<dbReference type="GO" id="GO:0006465">
    <property type="term" value="P:signal peptide processing"/>
    <property type="evidence" value="ECO:0007669"/>
    <property type="project" value="InterPro"/>
</dbReference>
<sequence length="243" mass="26604">MASKPPQKVNLYSLPELRSAVDEAIPDYLTTLPKPYAFAQDHAYPNVRLALGYTAVLIAGALFAVDWKYGWEVTKPYTLPACVAYFLLNGAMTLWIWAVESGTIFQGRREGGQKLKLASHVQKPNPEYILTTTYSSPQGDKVWQNSVTSIPFAHLFNVHGFLQKKELHKFLAKKIEVVGLADPKSKAARMEWQVEAGEGLEVVEQPDRDSGEDAIEVVPPSGAGAAAAATPSKRGPGRPKKKA</sequence>
<evidence type="ECO:0000256" key="9">
    <source>
        <dbReference type="SAM" id="MobiDB-lite"/>
    </source>
</evidence>
<dbReference type="STRING" id="1664694.A0A0N1HH09"/>
<proteinExistence type="inferred from homology"/>
<evidence type="ECO:0000256" key="7">
    <source>
        <dbReference type="ARBA" id="ARBA00023136"/>
    </source>
</evidence>
<dbReference type="Proteomes" id="UP000038010">
    <property type="component" value="Unassembled WGS sequence"/>
</dbReference>
<dbReference type="GeneID" id="28734165"/>
<feature type="transmembrane region" description="Helical" evidence="10">
    <location>
        <begin position="77"/>
        <end position="99"/>
    </location>
</feature>
<evidence type="ECO:0000313" key="12">
    <source>
        <dbReference type="Proteomes" id="UP000038010"/>
    </source>
</evidence>
<comment type="function">
    <text evidence="8">Component of the signal peptidase complex (SPC) which catalyzes the cleavage of N-terminal signal sequences from nascent proteins as they are translocated into the lumen of the endoplasmic reticulum. Enhances the enzymatic activity of SPC and facilitates the interactions between different components of the translocation site.</text>
</comment>
<comment type="subcellular location">
    <subcellularLocation>
        <location evidence="1">Endoplasmic reticulum membrane</location>
        <topology evidence="1">Multi-pass membrane protein</topology>
    </subcellularLocation>
</comment>
<dbReference type="EMBL" id="LFJN01000002">
    <property type="protein sequence ID" value="KPI45090.1"/>
    <property type="molecule type" value="Genomic_DNA"/>
</dbReference>
<accession>A0A0N1HH09</accession>
<name>A0A0N1HH09_9EURO</name>
<keyword evidence="6 10" id="KW-1133">Transmembrane helix</keyword>